<protein>
    <submittedName>
        <fullName evidence="1">Uncharacterized protein</fullName>
    </submittedName>
</protein>
<dbReference type="EMBL" id="WHUV01000002">
    <property type="protein sequence ID" value="MQA54265.1"/>
    <property type="molecule type" value="Genomic_DNA"/>
</dbReference>
<reference evidence="1 2" key="1">
    <citation type="submission" date="2019-10" db="EMBL/GenBank/DDBJ databases">
        <title>Pseudomonas dajingensis sp. nov., isolated from the profound head ulcers of farmed Murray cod (Maccullochella peelii peelii).</title>
        <authorList>
            <person name="Liu Y."/>
        </authorList>
    </citation>
    <scope>NUCLEOTIDE SEQUENCE [LARGE SCALE GENOMIC DNA]</scope>
    <source>
        <strain evidence="1 2">MC042</strain>
    </source>
</reference>
<evidence type="ECO:0000313" key="1">
    <source>
        <dbReference type="EMBL" id="MQA54265.1"/>
    </source>
</evidence>
<proteinExistence type="predicted"/>
<accession>A0A7X1PN98</accession>
<gene>
    <name evidence="1" type="ORF">GDH07_13195</name>
</gene>
<dbReference type="RefSeq" id="WP_152897813.1">
    <property type="nucleotide sequence ID" value="NZ_WHUV01000002.1"/>
</dbReference>
<evidence type="ECO:0000313" key="2">
    <source>
        <dbReference type="Proteomes" id="UP000486534"/>
    </source>
</evidence>
<organism evidence="1 2">
    <name type="scientific">Pseudomonas piscis</name>
    <dbReference type="NCBI Taxonomy" id="2614538"/>
    <lineage>
        <taxon>Bacteria</taxon>
        <taxon>Pseudomonadati</taxon>
        <taxon>Pseudomonadota</taxon>
        <taxon>Gammaproteobacteria</taxon>
        <taxon>Pseudomonadales</taxon>
        <taxon>Pseudomonadaceae</taxon>
        <taxon>Pseudomonas</taxon>
    </lineage>
</organism>
<name>A0A7X1PN98_9PSED</name>
<comment type="caution">
    <text evidence="1">The sequence shown here is derived from an EMBL/GenBank/DDBJ whole genome shotgun (WGS) entry which is preliminary data.</text>
</comment>
<dbReference type="Proteomes" id="UP000486534">
    <property type="component" value="Unassembled WGS sequence"/>
</dbReference>
<sequence>MSRPHTYVEIRELQFLLTRLADEARRLEASDSNYQLDLEFSKELDQLIQRYGYSDDEALRLIEIVSFYESEEGSELRKLIGEKSECREDLSVTGSTKTEPA</sequence>
<dbReference type="AlphaFoldDB" id="A0A7X1PN98"/>